<feature type="transmembrane region" description="Helical" evidence="1">
    <location>
        <begin position="6"/>
        <end position="39"/>
    </location>
</feature>
<reference evidence="2" key="1">
    <citation type="submission" date="2025-05" db="UniProtKB">
        <authorList>
            <consortium name="EnsemblMetazoa"/>
        </authorList>
    </citation>
    <scope>IDENTIFICATION</scope>
    <source>
        <strain evidence="2">Yale</strain>
    </source>
</reference>
<dbReference type="EnsemblMetazoa" id="GMOY014228.R1387">
    <property type="protein sequence ID" value="GMOY014228.P1387"/>
    <property type="gene ID" value="GMOY014228"/>
</dbReference>
<name>A0ABK9NGF8_GLOMM</name>
<organism evidence="2 3">
    <name type="scientific">Glossina morsitans morsitans</name>
    <name type="common">Savannah tsetse fly</name>
    <dbReference type="NCBI Taxonomy" id="37546"/>
    <lineage>
        <taxon>Eukaryota</taxon>
        <taxon>Metazoa</taxon>
        <taxon>Ecdysozoa</taxon>
        <taxon>Arthropoda</taxon>
        <taxon>Hexapoda</taxon>
        <taxon>Insecta</taxon>
        <taxon>Pterygota</taxon>
        <taxon>Neoptera</taxon>
        <taxon>Endopterygota</taxon>
        <taxon>Diptera</taxon>
        <taxon>Brachycera</taxon>
        <taxon>Muscomorpha</taxon>
        <taxon>Hippoboscoidea</taxon>
        <taxon>Glossinidae</taxon>
        <taxon>Glossina</taxon>
    </lineage>
</organism>
<sequence>MIMENPIIICIIQCGFIVVSVVVIVDIVVIFSFSIFSFLYITYMYRFFTEVHFFLSCLYPR</sequence>
<accession>A0ABK9NGF8</accession>
<dbReference type="EMBL" id="CCAG010014661">
    <property type="status" value="NOT_ANNOTATED_CDS"/>
    <property type="molecule type" value="Genomic_DNA"/>
</dbReference>
<dbReference type="Proteomes" id="UP000092444">
    <property type="component" value="Unassembled WGS sequence"/>
</dbReference>
<evidence type="ECO:0000313" key="3">
    <source>
        <dbReference type="Proteomes" id="UP000092444"/>
    </source>
</evidence>
<protein>
    <submittedName>
        <fullName evidence="2">Uncharacterized protein</fullName>
    </submittedName>
</protein>
<keyword evidence="1" id="KW-0472">Membrane</keyword>
<keyword evidence="1" id="KW-1133">Transmembrane helix</keyword>
<keyword evidence="3" id="KW-1185">Reference proteome</keyword>
<proteinExistence type="predicted"/>
<evidence type="ECO:0000313" key="2">
    <source>
        <dbReference type="EnsemblMetazoa" id="GMOY014228.P1387"/>
    </source>
</evidence>
<keyword evidence="1" id="KW-0812">Transmembrane</keyword>
<evidence type="ECO:0000256" key="1">
    <source>
        <dbReference type="SAM" id="Phobius"/>
    </source>
</evidence>